<accession>A0A4U8Z3S6</accession>
<dbReference type="PANTHER" id="PTHR43316:SF3">
    <property type="entry name" value="HALOACID DEHALOGENASE, TYPE II (AFU_ORTHOLOGUE AFUA_2G07750)-RELATED"/>
    <property type="match status" value="1"/>
</dbReference>
<dbReference type="Pfam" id="PF00702">
    <property type="entry name" value="Hydrolase"/>
    <property type="match status" value="1"/>
</dbReference>
<dbReference type="AlphaFoldDB" id="A0A4U8Z3S6"/>
<keyword evidence="1" id="KW-0378">Hydrolase</keyword>
<dbReference type="SFLD" id="SFLDS00003">
    <property type="entry name" value="Haloacid_Dehalogenase"/>
    <property type="match status" value="1"/>
</dbReference>
<dbReference type="NCBIfam" id="TIGR01493">
    <property type="entry name" value="HAD-SF-IA-v2"/>
    <property type="match status" value="1"/>
</dbReference>
<evidence type="ECO:0000313" key="3">
    <source>
        <dbReference type="Proteomes" id="UP000294360"/>
    </source>
</evidence>
<reference evidence="2 3" key="1">
    <citation type="submission" date="2019-03" db="EMBL/GenBank/DDBJ databases">
        <authorList>
            <person name="Kox A.R. M."/>
        </authorList>
    </citation>
    <scope>NUCLEOTIDE SEQUENCE [LARGE SCALE GENOMIC DNA]</scope>
    <source>
        <strain evidence="2">MTUNDRAET4 annotated genome</strain>
    </source>
</reference>
<gene>
    <name evidence="2" type="ORF">MTUNDRAET4_3228</name>
</gene>
<name>A0A4U8Z3S6_METTU</name>
<dbReference type="InterPro" id="IPR051540">
    <property type="entry name" value="S-2-haloacid_dehalogenase"/>
</dbReference>
<organism evidence="2 3">
    <name type="scientific">Methylocella tundrae</name>
    <dbReference type="NCBI Taxonomy" id="227605"/>
    <lineage>
        <taxon>Bacteria</taxon>
        <taxon>Pseudomonadati</taxon>
        <taxon>Pseudomonadota</taxon>
        <taxon>Alphaproteobacteria</taxon>
        <taxon>Hyphomicrobiales</taxon>
        <taxon>Beijerinckiaceae</taxon>
        <taxon>Methylocella</taxon>
    </lineage>
</organism>
<protein>
    <submittedName>
        <fullName evidence="2">Haloacid dehalogenase type II</fullName>
    </submittedName>
</protein>
<dbReference type="KEGG" id="mtun:MTUNDRAET4_3228"/>
<dbReference type="NCBIfam" id="TIGR01428">
    <property type="entry name" value="HAD_type_II"/>
    <property type="match status" value="1"/>
</dbReference>
<dbReference type="EMBL" id="LR536450">
    <property type="protein sequence ID" value="VFU10115.1"/>
    <property type="molecule type" value="Genomic_DNA"/>
</dbReference>
<proteinExistence type="predicted"/>
<dbReference type="Gene3D" id="1.10.150.750">
    <property type="match status" value="1"/>
</dbReference>
<dbReference type="Proteomes" id="UP000294360">
    <property type="component" value="Chromosome"/>
</dbReference>
<sequence length="251" mass="26694">MAHSIGSSRTAPGFLAVKALFFDVFGTLVDWRGGVASQAEAILTPFGYALDWLAFADAWRGEYQTGMEEVRSGRIPFSKLDVIHRRNLDRILPRFGLEGAPEAALTALNLAWHRLPAWPDAARGLAKLRETYILAPMSNGNISLLVDLARHNDFVFDAIFGAEFAGDYKPKPGVYLKAAAALDLPPSACLMVATHSSDLAAAAACGLRTAHIARPDEFGTGGAGEARPLVPVDLAAAGIGDLARLLGLASR</sequence>
<evidence type="ECO:0000256" key="1">
    <source>
        <dbReference type="ARBA" id="ARBA00022801"/>
    </source>
</evidence>
<dbReference type="GO" id="GO:0019120">
    <property type="term" value="F:hydrolase activity, acting on acid halide bonds, in C-halide compounds"/>
    <property type="evidence" value="ECO:0007669"/>
    <property type="project" value="InterPro"/>
</dbReference>
<dbReference type="SUPFAM" id="SSF56784">
    <property type="entry name" value="HAD-like"/>
    <property type="match status" value="1"/>
</dbReference>
<dbReference type="Gene3D" id="3.40.50.1000">
    <property type="entry name" value="HAD superfamily/HAD-like"/>
    <property type="match status" value="1"/>
</dbReference>
<dbReference type="PANTHER" id="PTHR43316">
    <property type="entry name" value="HYDROLASE, HALOACID DELAHOGENASE-RELATED"/>
    <property type="match status" value="1"/>
</dbReference>
<dbReference type="InterPro" id="IPR006439">
    <property type="entry name" value="HAD-SF_hydro_IA"/>
</dbReference>
<dbReference type="OrthoDB" id="9785638at2"/>
<dbReference type="InterPro" id="IPR036412">
    <property type="entry name" value="HAD-like_sf"/>
</dbReference>
<dbReference type="InterPro" id="IPR023214">
    <property type="entry name" value="HAD_sf"/>
</dbReference>
<evidence type="ECO:0000313" key="2">
    <source>
        <dbReference type="EMBL" id="VFU10115.1"/>
    </source>
</evidence>
<dbReference type="RefSeq" id="WP_134490717.1">
    <property type="nucleotide sequence ID" value="NZ_CP139089.1"/>
</dbReference>
<dbReference type="SFLD" id="SFLDG01129">
    <property type="entry name" value="C1.5:_HAD__Beta-PGM__Phosphata"/>
    <property type="match status" value="1"/>
</dbReference>
<dbReference type="InterPro" id="IPR006328">
    <property type="entry name" value="2-HAD"/>
</dbReference>